<dbReference type="PATRIC" id="fig|362413.3.peg.2161"/>
<accession>A0A0Q0S1M5</accession>
<evidence type="ECO:0000256" key="3">
    <source>
        <dbReference type="ARBA" id="ARBA00023163"/>
    </source>
</evidence>
<evidence type="ECO:0000313" key="6">
    <source>
        <dbReference type="Proteomes" id="UP000050443"/>
    </source>
</evidence>
<comment type="caution">
    <text evidence="5">The sequence shown here is derived from an EMBL/GenBank/DDBJ whole genome shotgun (WGS) entry which is preliminary data.</text>
</comment>
<dbReference type="InterPro" id="IPR000835">
    <property type="entry name" value="HTH_MarR-typ"/>
</dbReference>
<gene>
    <name evidence="5" type="ORF">RC62_2220</name>
</gene>
<proteinExistence type="predicted"/>
<dbReference type="InterPro" id="IPR036388">
    <property type="entry name" value="WH-like_DNA-bd_sf"/>
</dbReference>
<dbReference type="AlphaFoldDB" id="A0A0Q0S1M5"/>
<dbReference type="Gene3D" id="1.10.10.10">
    <property type="entry name" value="Winged helix-like DNA-binding domain superfamily/Winged helix DNA-binding domain"/>
    <property type="match status" value="1"/>
</dbReference>
<keyword evidence="2" id="KW-0238">DNA-binding</keyword>
<sequence length="146" mass="16678">MKQKTPTGTVLYTIEQTIKEYRKICQKNIQKIVSDITVDQCLVLIILNDNVQISQIEIAKLIFKDNASITRIIELMVKKDYLSREINDLDKRKSKLVITEKGKKTIVSLTPVFKLNRSTALDGLSPDEIELLDKLLNKIITNCKTS</sequence>
<dbReference type="SUPFAM" id="SSF46785">
    <property type="entry name" value="Winged helix' DNA-binding domain"/>
    <property type="match status" value="1"/>
</dbReference>
<reference evidence="5 6" key="1">
    <citation type="submission" date="2014-09" db="EMBL/GenBank/DDBJ databases">
        <title>Genome sequence of Flavobacterium aquidurense RC62.</title>
        <authorList>
            <person name="Kim J.F."/>
            <person name="Kwak M.-J."/>
        </authorList>
    </citation>
    <scope>NUCLEOTIDE SEQUENCE [LARGE SCALE GENOMIC DNA]</scope>
    <source>
        <strain evidence="5 6">RC62</strain>
    </source>
</reference>
<dbReference type="PRINTS" id="PR00598">
    <property type="entry name" value="HTHMARR"/>
</dbReference>
<dbReference type="InterPro" id="IPR023187">
    <property type="entry name" value="Tscrpt_reg_MarR-type_CS"/>
</dbReference>
<evidence type="ECO:0000256" key="1">
    <source>
        <dbReference type="ARBA" id="ARBA00023015"/>
    </source>
</evidence>
<dbReference type="RefSeq" id="WP_055097793.1">
    <property type="nucleotide sequence ID" value="NZ_JRLF01000015.1"/>
</dbReference>
<dbReference type="PANTHER" id="PTHR42756">
    <property type="entry name" value="TRANSCRIPTIONAL REGULATOR, MARR"/>
    <property type="match status" value="1"/>
</dbReference>
<evidence type="ECO:0000313" key="5">
    <source>
        <dbReference type="EMBL" id="KQB37054.1"/>
    </source>
</evidence>
<dbReference type="OrthoDB" id="5327581at2"/>
<name>A0A0Q0S1M5_9FLAO</name>
<evidence type="ECO:0000256" key="2">
    <source>
        <dbReference type="ARBA" id="ARBA00023125"/>
    </source>
</evidence>
<feature type="domain" description="HTH marR-type" evidence="4">
    <location>
        <begin position="7"/>
        <end position="141"/>
    </location>
</feature>
<dbReference type="PROSITE" id="PS50995">
    <property type="entry name" value="HTH_MARR_2"/>
    <property type="match status" value="1"/>
</dbReference>
<dbReference type="GO" id="GO:0003677">
    <property type="term" value="F:DNA binding"/>
    <property type="evidence" value="ECO:0007669"/>
    <property type="project" value="UniProtKB-KW"/>
</dbReference>
<dbReference type="InterPro" id="IPR036390">
    <property type="entry name" value="WH_DNA-bd_sf"/>
</dbReference>
<keyword evidence="1" id="KW-0805">Transcription regulation</keyword>
<protein>
    <submittedName>
        <fullName evidence="5">Transcriptional regulator, MarR family</fullName>
    </submittedName>
</protein>
<dbReference type="GO" id="GO:0003700">
    <property type="term" value="F:DNA-binding transcription factor activity"/>
    <property type="evidence" value="ECO:0007669"/>
    <property type="project" value="InterPro"/>
</dbReference>
<dbReference type="Proteomes" id="UP000050443">
    <property type="component" value="Unassembled WGS sequence"/>
</dbReference>
<dbReference type="PANTHER" id="PTHR42756:SF1">
    <property type="entry name" value="TRANSCRIPTIONAL REPRESSOR OF EMRAB OPERON"/>
    <property type="match status" value="1"/>
</dbReference>
<dbReference type="Pfam" id="PF01047">
    <property type="entry name" value="MarR"/>
    <property type="match status" value="1"/>
</dbReference>
<evidence type="ECO:0000259" key="4">
    <source>
        <dbReference type="PROSITE" id="PS50995"/>
    </source>
</evidence>
<keyword evidence="3" id="KW-0804">Transcription</keyword>
<dbReference type="SMART" id="SM00347">
    <property type="entry name" value="HTH_MARR"/>
    <property type="match status" value="1"/>
</dbReference>
<organism evidence="5 6">
    <name type="scientific">Flavobacterium aquidurense</name>
    <dbReference type="NCBI Taxonomy" id="362413"/>
    <lineage>
        <taxon>Bacteria</taxon>
        <taxon>Pseudomonadati</taxon>
        <taxon>Bacteroidota</taxon>
        <taxon>Flavobacteriia</taxon>
        <taxon>Flavobacteriales</taxon>
        <taxon>Flavobacteriaceae</taxon>
        <taxon>Flavobacterium</taxon>
    </lineage>
</organism>
<dbReference type="PROSITE" id="PS01117">
    <property type="entry name" value="HTH_MARR_1"/>
    <property type="match status" value="1"/>
</dbReference>
<dbReference type="EMBL" id="JRLF01000015">
    <property type="protein sequence ID" value="KQB37054.1"/>
    <property type="molecule type" value="Genomic_DNA"/>
</dbReference>
<dbReference type="STRING" id="362413.RC62_2220"/>